<dbReference type="AlphaFoldDB" id="A0A2N5W4U6"/>
<evidence type="ECO:0000256" key="4">
    <source>
        <dbReference type="ARBA" id="ARBA00022741"/>
    </source>
</evidence>
<comment type="caution">
    <text evidence="11">The sequence shown here is derived from an EMBL/GenBank/DDBJ whole genome shotgun (WGS) entry which is preliminary data.</text>
</comment>
<keyword evidence="12" id="KW-1185">Reference proteome</keyword>
<keyword evidence="6" id="KW-0520">NAD</keyword>
<keyword evidence="3" id="KW-0479">Metal-binding</keyword>
<evidence type="ECO:0000256" key="9">
    <source>
        <dbReference type="SAM" id="MobiDB-lite"/>
    </source>
</evidence>
<dbReference type="InterPro" id="IPR030960">
    <property type="entry name" value="DHQS/DOIS_N"/>
</dbReference>
<evidence type="ECO:0000256" key="5">
    <source>
        <dbReference type="ARBA" id="ARBA00022833"/>
    </source>
</evidence>
<reference evidence="11 12" key="1">
    <citation type="submission" date="2017-11" db="EMBL/GenBank/DDBJ databases">
        <title>De novo assembly and phasing of dikaryotic genomes from two isolates of Puccinia coronata f. sp. avenae, the causal agent of oat crown rust.</title>
        <authorList>
            <person name="Miller M.E."/>
            <person name="Zhang Y."/>
            <person name="Omidvar V."/>
            <person name="Sperschneider J."/>
            <person name="Schwessinger B."/>
            <person name="Raley C."/>
            <person name="Palmer J.M."/>
            <person name="Garnica D."/>
            <person name="Upadhyaya N."/>
            <person name="Rathjen J."/>
            <person name="Taylor J.M."/>
            <person name="Park R.F."/>
            <person name="Dodds P.N."/>
            <person name="Hirsch C.D."/>
            <person name="Kianian S.F."/>
            <person name="Figueroa M."/>
        </authorList>
    </citation>
    <scope>NUCLEOTIDE SEQUENCE [LARGE SCALE GENOMIC DNA]</scope>
    <source>
        <strain evidence="11">12NC29</strain>
    </source>
</reference>
<keyword evidence="4" id="KW-0547">Nucleotide-binding</keyword>
<evidence type="ECO:0000256" key="7">
    <source>
        <dbReference type="ARBA" id="ARBA00023141"/>
    </source>
</evidence>
<sequence>MACSSGKHEQVDRHRAGDQGRRSNAKPYIALTVFAELRLSTYFIITNSNFSLQHLPALNSVFKHQLLPSARLLAYILPPGKQSKFCKMKAILEDWLLNHCCTRDIVVLALGGGFIGNLIGFVSATFMHGIRFCQIPTTLLAMVDSSVGGKTAINTPLGKNLVCAFWKPSFILINAAYLEKLPKQDLVNGRRKWLN</sequence>
<keyword evidence="2" id="KW-0028">Amino-acid biosynthesis</keyword>
<dbReference type="EMBL" id="PGCJ01000012">
    <property type="protein sequence ID" value="PLW57254.1"/>
    <property type="molecule type" value="Genomic_DNA"/>
</dbReference>
<evidence type="ECO:0000256" key="8">
    <source>
        <dbReference type="ARBA" id="ARBA00023239"/>
    </source>
</evidence>
<evidence type="ECO:0000259" key="10">
    <source>
        <dbReference type="Pfam" id="PF01761"/>
    </source>
</evidence>
<evidence type="ECO:0000313" key="12">
    <source>
        <dbReference type="Proteomes" id="UP000235388"/>
    </source>
</evidence>
<organism evidence="11 12">
    <name type="scientific">Puccinia coronata f. sp. avenae</name>
    <dbReference type="NCBI Taxonomy" id="200324"/>
    <lineage>
        <taxon>Eukaryota</taxon>
        <taxon>Fungi</taxon>
        <taxon>Dikarya</taxon>
        <taxon>Basidiomycota</taxon>
        <taxon>Pucciniomycotina</taxon>
        <taxon>Pucciniomycetes</taxon>
        <taxon>Pucciniales</taxon>
        <taxon>Pucciniaceae</taxon>
        <taxon>Puccinia</taxon>
    </lineage>
</organism>
<dbReference type="GO" id="GO:0046872">
    <property type="term" value="F:metal ion binding"/>
    <property type="evidence" value="ECO:0007669"/>
    <property type="project" value="UniProtKB-KW"/>
</dbReference>
<feature type="region of interest" description="Disordered" evidence="9">
    <location>
        <begin position="1"/>
        <end position="21"/>
    </location>
</feature>
<dbReference type="PANTHER" id="PTHR43622:SF7">
    <property type="entry name" value="3-DEHYDROQUINATE SYNTHASE, CHLOROPLASTIC"/>
    <property type="match status" value="1"/>
</dbReference>
<keyword evidence="7" id="KW-0057">Aromatic amino acid biosynthesis</keyword>
<proteinExistence type="predicted"/>
<evidence type="ECO:0000256" key="2">
    <source>
        <dbReference type="ARBA" id="ARBA00022605"/>
    </source>
</evidence>
<protein>
    <recommendedName>
        <fullName evidence="10">3-dehydroquinate synthase N-terminal domain-containing protein</fullName>
    </recommendedName>
</protein>
<evidence type="ECO:0000256" key="3">
    <source>
        <dbReference type="ARBA" id="ARBA00022723"/>
    </source>
</evidence>
<name>A0A2N5W4U6_9BASI</name>
<accession>A0A2N5W4U6</accession>
<dbReference type="STRING" id="200324.A0A2N5W4U6"/>
<evidence type="ECO:0000313" key="11">
    <source>
        <dbReference type="EMBL" id="PLW57254.1"/>
    </source>
</evidence>
<dbReference type="InterPro" id="IPR050071">
    <property type="entry name" value="Dehydroquinate_synthase"/>
</dbReference>
<comment type="cofactor">
    <cofactor evidence="1">
        <name>Zn(2+)</name>
        <dbReference type="ChEBI" id="CHEBI:29105"/>
    </cofactor>
</comment>
<keyword evidence="8" id="KW-0456">Lyase</keyword>
<keyword evidence="5" id="KW-0862">Zinc</keyword>
<dbReference type="GO" id="GO:0003856">
    <property type="term" value="F:3-dehydroquinate synthase activity"/>
    <property type="evidence" value="ECO:0007669"/>
    <property type="project" value="TreeGrafter"/>
</dbReference>
<dbReference type="PANTHER" id="PTHR43622">
    <property type="entry name" value="3-DEHYDROQUINATE SYNTHASE"/>
    <property type="match status" value="1"/>
</dbReference>
<dbReference type="FunFam" id="3.40.50.1970:FF:000007">
    <property type="entry name" value="Pentafunctional AROM polypeptide"/>
    <property type="match status" value="1"/>
</dbReference>
<dbReference type="OrthoDB" id="197068at2759"/>
<dbReference type="GO" id="GO:0000166">
    <property type="term" value="F:nucleotide binding"/>
    <property type="evidence" value="ECO:0007669"/>
    <property type="project" value="UniProtKB-KW"/>
</dbReference>
<feature type="domain" description="3-dehydroquinate synthase N-terminal" evidence="10">
    <location>
        <begin position="75"/>
        <end position="186"/>
    </location>
</feature>
<dbReference type="Gene3D" id="3.40.50.1970">
    <property type="match status" value="1"/>
</dbReference>
<dbReference type="GO" id="GO:0008652">
    <property type="term" value="P:amino acid biosynthetic process"/>
    <property type="evidence" value="ECO:0007669"/>
    <property type="project" value="UniProtKB-KW"/>
</dbReference>
<dbReference type="SUPFAM" id="SSF56796">
    <property type="entry name" value="Dehydroquinate synthase-like"/>
    <property type="match status" value="1"/>
</dbReference>
<gene>
    <name evidence="11" type="ORF">PCANC_02393</name>
</gene>
<evidence type="ECO:0000256" key="6">
    <source>
        <dbReference type="ARBA" id="ARBA00023027"/>
    </source>
</evidence>
<evidence type="ECO:0000256" key="1">
    <source>
        <dbReference type="ARBA" id="ARBA00001947"/>
    </source>
</evidence>
<dbReference type="Pfam" id="PF01761">
    <property type="entry name" value="DHQ_synthase"/>
    <property type="match status" value="1"/>
</dbReference>
<dbReference type="Proteomes" id="UP000235388">
    <property type="component" value="Unassembled WGS sequence"/>
</dbReference>
<dbReference type="GO" id="GO:0009073">
    <property type="term" value="P:aromatic amino acid family biosynthetic process"/>
    <property type="evidence" value="ECO:0007669"/>
    <property type="project" value="UniProtKB-KW"/>
</dbReference>